<feature type="transmembrane region" description="Helical" evidence="1">
    <location>
        <begin position="45"/>
        <end position="73"/>
    </location>
</feature>
<evidence type="ECO:0000313" key="3">
    <source>
        <dbReference type="Proteomes" id="UP001291912"/>
    </source>
</evidence>
<dbReference type="Proteomes" id="UP001291912">
    <property type="component" value="Unassembled WGS sequence"/>
</dbReference>
<dbReference type="RefSeq" id="WP_241747769.1">
    <property type="nucleotide sequence ID" value="NZ_BAAAPT010000001.1"/>
</dbReference>
<reference evidence="2 3" key="1">
    <citation type="submission" date="2023-10" db="EMBL/GenBank/DDBJ databases">
        <title>Microbacterium xanthum sp. nov., isolated from seaweed.</title>
        <authorList>
            <person name="Lee S.D."/>
        </authorList>
    </citation>
    <scope>NUCLEOTIDE SEQUENCE [LARGE SCALE GENOMIC DNA]</scope>
    <source>
        <strain evidence="2 3">KCTC 19124</strain>
    </source>
</reference>
<name>A0ABU5N3M0_9MICO</name>
<evidence type="ECO:0000313" key="2">
    <source>
        <dbReference type="EMBL" id="MDZ8160650.1"/>
    </source>
</evidence>
<comment type="caution">
    <text evidence="2">The sequence shown here is derived from an EMBL/GenBank/DDBJ whole genome shotgun (WGS) entry which is preliminary data.</text>
</comment>
<feature type="transmembrane region" description="Helical" evidence="1">
    <location>
        <begin position="89"/>
        <end position="110"/>
    </location>
</feature>
<evidence type="ECO:0000256" key="1">
    <source>
        <dbReference type="SAM" id="Phobius"/>
    </source>
</evidence>
<feature type="transmembrane region" description="Helical" evidence="1">
    <location>
        <begin position="206"/>
        <end position="230"/>
    </location>
</feature>
<keyword evidence="1" id="KW-0812">Transmembrane</keyword>
<sequence length="245" mass="26363">MSPALERTWTVLRAVMAALIVAAIVRQLAASIGSAVEYGRDVGTVIMNFFSFFTILSNAASAVVLAGAVVWFVTRGRHTAGAGDREPHVLAVALVSVTTYMVITGIVYNLLLRGVELPQGSEPVPWSNEVLHVVAPLFLFADAFVAVRRRPLAWRETVWVLLFPVVWVVYTLVRGPLVTDPTIGPGYWYPYPFLDPNNPDLVPPGYAGVAVYVVGIAAAIIVVAYGVVWVGRRRSSAASRTSAAG</sequence>
<feature type="transmembrane region" description="Helical" evidence="1">
    <location>
        <begin position="159"/>
        <end position="177"/>
    </location>
</feature>
<feature type="transmembrane region" description="Helical" evidence="1">
    <location>
        <begin position="130"/>
        <end position="147"/>
    </location>
</feature>
<keyword evidence="1" id="KW-1133">Transmembrane helix</keyword>
<dbReference type="InterPro" id="IPR049713">
    <property type="entry name" value="Pr6Pr-like"/>
</dbReference>
<organism evidence="2 3">
    <name type="scientific">Microbacterium aquimaris</name>
    <dbReference type="NCBI Taxonomy" id="459816"/>
    <lineage>
        <taxon>Bacteria</taxon>
        <taxon>Bacillati</taxon>
        <taxon>Actinomycetota</taxon>
        <taxon>Actinomycetes</taxon>
        <taxon>Micrococcales</taxon>
        <taxon>Microbacteriaceae</taxon>
        <taxon>Microbacterium</taxon>
    </lineage>
</organism>
<keyword evidence="1" id="KW-0472">Membrane</keyword>
<dbReference type="NCBIfam" id="NF038065">
    <property type="entry name" value="Pr6Pr"/>
    <property type="match status" value="1"/>
</dbReference>
<protein>
    <submittedName>
        <fullName evidence="2">Pr6Pr family membrane protein</fullName>
    </submittedName>
</protein>
<keyword evidence="3" id="KW-1185">Reference proteome</keyword>
<gene>
    <name evidence="2" type="ORF">R2Q92_02300</name>
</gene>
<dbReference type="EMBL" id="JAWJYN010000001">
    <property type="protein sequence ID" value="MDZ8160650.1"/>
    <property type="molecule type" value="Genomic_DNA"/>
</dbReference>
<accession>A0ABU5N3M0</accession>
<proteinExistence type="predicted"/>